<evidence type="ECO:0000256" key="1">
    <source>
        <dbReference type="SAM" id="Phobius"/>
    </source>
</evidence>
<name>A0A1I0DFF9_THASX</name>
<feature type="transmembrane region" description="Helical" evidence="1">
    <location>
        <begin position="42"/>
        <end position="65"/>
    </location>
</feature>
<keyword evidence="1" id="KW-0472">Membrane</keyword>
<gene>
    <name evidence="2" type="ORF">SAMN05660429_01486</name>
</gene>
<feature type="transmembrane region" description="Helical" evidence="1">
    <location>
        <begin position="123"/>
        <end position="144"/>
    </location>
</feature>
<dbReference type="OrthoDB" id="7630939at2"/>
<dbReference type="Proteomes" id="UP000199308">
    <property type="component" value="Unassembled WGS sequence"/>
</dbReference>
<accession>A0A1I0DFF9</accession>
<evidence type="ECO:0000313" key="3">
    <source>
        <dbReference type="Proteomes" id="UP000199308"/>
    </source>
</evidence>
<reference evidence="2 3" key="1">
    <citation type="submission" date="2016-10" db="EMBL/GenBank/DDBJ databases">
        <authorList>
            <person name="de Groot N.N."/>
        </authorList>
    </citation>
    <scope>NUCLEOTIDE SEQUENCE [LARGE SCALE GENOMIC DNA]</scope>
    <source>
        <strain evidence="2 3">DSM 19706</strain>
    </source>
</reference>
<evidence type="ECO:0000313" key="2">
    <source>
        <dbReference type="EMBL" id="SET30806.1"/>
    </source>
</evidence>
<keyword evidence="1" id="KW-1133">Transmembrane helix</keyword>
<dbReference type="AlphaFoldDB" id="A0A1I0DFF9"/>
<dbReference type="STRING" id="349064.SAMN05660429_01486"/>
<organism evidence="2 3">
    <name type="scientific">Thalassotalea agarivorans</name>
    <name type="common">Thalassomonas agarivorans</name>
    <dbReference type="NCBI Taxonomy" id="349064"/>
    <lineage>
        <taxon>Bacteria</taxon>
        <taxon>Pseudomonadati</taxon>
        <taxon>Pseudomonadota</taxon>
        <taxon>Gammaproteobacteria</taxon>
        <taxon>Alteromonadales</taxon>
        <taxon>Colwelliaceae</taxon>
        <taxon>Thalassotalea</taxon>
    </lineage>
</organism>
<dbReference type="EMBL" id="FOHK01000006">
    <property type="protein sequence ID" value="SET30806.1"/>
    <property type="molecule type" value="Genomic_DNA"/>
</dbReference>
<proteinExistence type="predicted"/>
<dbReference type="RefSeq" id="WP_093328906.1">
    <property type="nucleotide sequence ID" value="NZ_AP027363.1"/>
</dbReference>
<feature type="transmembrane region" description="Helical" evidence="1">
    <location>
        <begin position="7"/>
        <end position="30"/>
    </location>
</feature>
<keyword evidence="1" id="KW-0812">Transmembrane</keyword>
<sequence length="153" mass="17127">MSYKEKTIWGSCLIAIYILYTFLSGLYVNITNQTLNEDVLSGLFVKVVLMSVFLEILVGIILAIVNAKEADQGSDERDNLFSLKAIRVGYGVLIGAVYIAIFITWKGHQMTDNAIMLPGVDSIYSVLNILVCGFLVAEICKYATQLFYYRRGF</sequence>
<protein>
    <submittedName>
        <fullName evidence="2">Uncharacterized protein</fullName>
    </submittedName>
</protein>
<keyword evidence="3" id="KW-1185">Reference proteome</keyword>
<feature type="transmembrane region" description="Helical" evidence="1">
    <location>
        <begin position="85"/>
        <end position="103"/>
    </location>
</feature>